<sequence length="40" mass="4371">MKILIVEDEIKTGEYLSKGLTEAGFVVDHADNVLPDIISP</sequence>
<reference evidence="1 2" key="1">
    <citation type="submission" date="2018-06" db="EMBL/GenBank/DDBJ databases">
        <authorList>
            <consortium name="Pathogen Informatics"/>
            <person name="Doyle S."/>
        </authorList>
    </citation>
    <scope>NUCLEOTIDE SEQUENCE [LARGE SCALE GENOMIC DNA]</scope>
    <source>
        <strain evidence="1 2">NCTC10005</strain>
    </source>
</reference>
<dbReference type="AlphaFoldDB" id="A0A377LQC2"/>
<organism evidence="1 2">
    <name type="scientific">Enterobacter cloacae</name>
    <dbReference type="NCBI Taxonomy" id="550"/>
    <lineage>
        <taxon>Bacteria</taxon>
        <taxon>Pseudomonadati</taxon>
        <taxon>Pseudomonadota</taxon>
        <taxon>Gammaproteobacteria</taxon>
        <taxon>Enterobacterales</taxon>
        <taxon>Enterobacteriaceae</taxon>
        <taxon>Enterobacter</taxon>
        <taxon>Enterobacter cloacae complex</taxon>
    </lineage>
</organism>
<dbReference type="Proteomes" id="UP000255106">
    <property type="component" value="Unassembled WGS sequence"/>
</dbReference>
<evidence type="ECO:0000313" key="1">
    <source>
        <dbReference type="EMBL" id="STQ08535.1"/>
    </source>
</evidence>
<protein>
    <submittedName>
        <fullName evidence="1">Transcriptional regulatory protein CusR</fullName>
    </submittedName>
</protein>
<dbReference type="EMBL" id="UGJB01000004">
    <property type="protein sequence ID" value="STQ08535.1"/>
    <property type="molecule type" value="Genomic_DNA"/>
</dbReference>
<accession>A0A377LQC2</accession>
<dbReference type="InterPro" id="IPR011006">
    <property type="entry name" value="CheY-like_superfamily"/>
</dbReference>
<proteinExistence type="predicted"/>
<evidence type="ECO:0000313" key="2">
    <source>
        <dbReference type="Proteomes" id="UP000255106"/>
    </source>
</evidence>
<name>A0A377LQC2_ENTCL</name>
<dbReference type="SUPFAM" id="SSF52172">
    <property type="entry name" value="CheY-like"/>
    <property type="match status" value="1"/>
</dbReference>
<gene>
    <name evidence="1" type="primary">cusR_5</name>
    <name evidence="1" type="ORF">NCTC10005_01219</name>
</gene>